<dbReference type="Gene3D" id="3.30.530.20">
    <property type="match status" value="1"/>
</dbReference>
<proteinExistence type="inferred from homology"/>
<feature type="domain" description="Activator of Hsp90 ATPase homologue 1/2-like C-terminal" evidence="2">
    <location>
        <begin position="12"/>
        <end position="141"/>
    </location>
</feature>
<evidence type="ECO:0000313" key="4">
    <source>
        <dbReference type="Proteomes" id="UP000075391"/>
    </source>
</evidence>
<evidence type="ECO:0000313" key="3">
    <source>
        <dbReference type="EMBL" id="KYG63341.1"/>
    </source>
</evidence>
<comment type="caution">
    <text evidence="3">The sequence shown here is derived from an EMBL/GenBank/DDBJ whole genome shotgun (WGS) entry which is preliminary data.</text>
</comment>
<gene>
    <name evidence="3" type="ORF">AZI85_04725</name>
</gene>
<name>A0A150WI04_BDEBC</name>
<protein>
    <recommendedName>
        <fullName evidence="2">Activator of Hsp90 ATPase homologue 1/2-like C-terminal domain-containing protein</fullName>
    </recommendedName>
</protein>
<dbReference type="SUPFAM" id="SSF55961">
    <property type="entry name" value="Bet v1-like"/>
    <property type="match status" value="1"/>
</dbReference>
<dbReference type="OrthoDB" id="9805228at2"/>
<dbReference type="RefSeq" id="WP_063243700.1">
    <property type="nucleotide sequence ID" value="NZ_LUKF01000014.1"/>
</dbReference>
<dbReference type="Proteomes" id="UP000075391">
    <property type="component" value="Unassembled WGS sequence"/>
</dbReference>
<sequence length="145" mass="17390">MVTKIEKTISLKAPREDIWRALTKKNELSQWWNEGVILQPDIGGIFQEPWIDSEGQKHLASGRVVYSRENHDIVFTWHEHEWRPEWETECMLKIEDKGEERTVTLQHYGWEHFPDAQRESLQKEFDVVWDIHLKDLKNYIESGPH</sequence>
<dbReference type="CDD" id="cd07814">
    <property type="entry name" value="SRPBCC_CalC_Aha1-like"/>
    <property type="match status" value="1"/>
</dbReference>
<accession>A0A150WI04</accession>
<evidence type="ECO:0000256" key="1">
    <source>
        <dbReference type="ARBA" id="ARBA00006817"/>
    </source>
</evidence>
<organism evidence="3 4">
    <name type="scientific">Bdellovibrio bacteriovorus</name>
    <dbReference type="NCBI Taxonomy" id="959"/>
    <lineage>
        <taxon>Bacteria</taxon>
        <taxon>Pseudomonadati</taxon>
        <taxon>Bdellovibrionota</taxon>
        <taxon>Bdellovibrionia</taxon>
        <taxon>Bdellovibrionales</taxon>
        <taxon>Pseudobdellovibrionaceae</taxon>
        <taxon>Bdellovibrio</taxon>
    </lineage>
</organism>
<dbReference type="InterPro" id="IPR023393">
    <property type="entry name" value="START-like_dom_sf"/>
</dbReference>
<dbReference type="EMBL" id="LUKF01000014">
    <property type="protein sequence ID" value="KYG63341.1"/>
    <property type="molecule type" value="Genomic_DNA"/>
</dbReference>
<evidence type="ECO:0000259" key="2">
    <source>
        <dbReference type="Pfam" id="PF08327"/>
    </source>
</evidence>
<dbReference type="InterPro" id="IPR013538">
    <property type="entry name" value="ASHA1/2-like_C"/>
</dbReference>
<comment type="similarity">
    <text evidence="1">Belongs to the AHA1 family.</text>
</comment>
<reference evidence="3 4" key="1">
    <citation type="submission" date="2016-03" db="EMBL/GenBank/DDBJ databases">
        <authorList>
            <person name="Ploux O."/>
        </authorList>
    </citation>
    <scope>NUCLEOTIDE SEQUENCE [LARGE SCALE GENOMIC DNA]</scope>
    <source>
        <strain evidence="3 4">BER2</strain>
    </source>
</reference>
<dbReference type="Pfam" id="PF08327">
    <property type="entry name" value="AHSA1"/>
    <property type="match status" value="1"/>
</dbReference>
<dbReference type="AlphaFoldDB" id="A0A150WI04"/>